<organism evidence="1 2">
    <name type="scientific">Tepidanaerobacter acetatoxydans (strain DSM 21804 / JCM 16047 / Re1)</name>
    <dbReference type="NCBI Taxonomy" id="1209989"/>
    <lineage>
        <taxon>Bacteria</taxon>
        <taxon>Bacillati</taxon>
        <taxon>Bacillota</taxon>
        <taxon>Clostridia</taxon>
        <taxon>Thermosediminibacterales</taxon>
        <taxon>Tepidanaerobacteraceae</taxon>
        <taxon>Tepidanaerobacter</taxon>
    </lineage>
</organism>
<dbReference type="KEGG" id="tae:TepiRe1_1127"/>
<sequence length="119" mass="14271">MEVKDVLLSIHEEIKECRRQILYKKNKLDELQEYMKVWECEQIARIADEVNEAGKPVYSNETKRQAELERRKKENAGYQKWLAEYKSLKLEYDMSVIILQSMLDKQENMRALTRIMGVQ</sequence>
<keyword evidence="2" id="KW-1185">Reference proteome</keyword>
<dbReference type="AlphaFoldDB" id="F4LSB0"/>
<proteinExistence type="predicted"/>
<evidence type="ECO:0000313" key="2">
    <source>
        <dbReference type="Proteomes" id="UP000010802"/>
    </source>
</evidence>
<dbReference type="HOGENOM" id="CLU_2060290_0_0_9"/>
<name>F4LSB0_TEPAE</name>
<dbReference type="RefSeq" id="WP_013778099.1">
    <property type="nucleotide sequence ID" value="NC_015519.1"/>
</dbReference>
<accession>F4LSB0</accession>
<dbReference type="Proteomes" id="UP000010802">
    <property type="component" value="Chromosome"/>
</dbReference>
<dbReference type="EMBL" id="HF563609">
    <property type="protein sequence ID" value="CCP25847.1"/>
    <property type="molecule type" value="Genomic_DNA"/>
</dbReference>
<evidence type="ECO:0000313" key="1">
    <source>
        <dbReference type="EMBL" id="CCP25847.1"/>
    </source>
</evidence>
<dbReference type="PATRIC" id="fig|1209989.3.peg.1239"/>
<protein>
    <submittedName>
        <fullName evidence="1">Uncharacterized protein</fullName>
    </submittedName>
</protein>
<dbReference type="KEGG" id="tep:TepRe1_1028"/>
<accession>L0S221</accession>
<dbReference type="STRING" id="1209989.TepRe1_1028"/>
<reference evidence="2" key="1">
    <citation type="journal article" date="2013" name="Genome Announc.">
        <title>First genome sequence of a syntrophic acetate-oxidizing bacterium, Tepidanaerobacter acetatoxydans strain Re1.</title>
        <authorList>
            <person name="Manzoor S."/>
            <person name="Bongcam-Rudloff E."/>
            <person name="Schnurer A."/>
            <person name="Muller B."/>
        </authorList>
    </citation>
    <scope>NUCLEOTIDE SEQUENCE [LARGE SCALE GENOMIC DNA]</scope>
    <source>
        <strain evidence="2">Re1</strain>
    </source>
</reference>
<gene>
    <name evidence="1" type="ordered locus">TEPIRE1_1127</name>
</gene>
<dbReference type="OrthoDB" id="10001703at2"/>